<dbReference type="InterPro" id="IPR003615">
    <property type="entry name" value="HNH_nuc"/>
</dbReference>
<dbReference type="EMBL" id="RBOW01000858">
    <property type="protein sequence ID" value="RMN20782.1"/>
    <property type="molecule type" value="Genomic_DNA"/>
</dbReference>
<comment type="caution">
    <text evidence="3">The sequence shown here is derived from an EMBL/GenBank/DDBJ whole genome shotgun (WGS) entry which is preliminary data.</text>
</comment>
<dbReference type="GO" id="GO:0016788">
    <property type="term" value="F:hydrolase activity, acting on ester bonds"/>
    <property type="evidence" value="ECO:0007669"/>
    <property type="project" value="InterPro"/>
</dbReference>
<evidence type="ECO:0000313" key="3">
    <source>
        <dbReference type="EMBL" id="KPW78577.1"/>
    </source>
</evidence>
<dbReference type="Pfam" id="PF13392">
    <property type="entry name" value="HNH_3"/>
    <property type="match status" value="1"/>
</dbReference>
<reference evidence="3 5" key="1">
    <citation type="submission" date="2015-09" db="EMBL/GenBank/DDBJ databases">
        <title>Genome announcement of multiple Pseudomonas syringae strains.</title>
        <authorList>
            <person name="Thakur S."/>
            <person name="Wang P.W."/>
            <person name="Gong Y."/>
            <person name="Weir B.S."/>
            <person name="Guttman D.S."/>
        </authorList>
    </citation>
    <scope>NUCLEOTIDE SEQUENCE [LARGE SCALE GENOMIC DNA]</scope>
    <source>
        <strain evidence="3 5">ICMP2823</strain>
    </source>
</reference>
<dbReference type="Pfam" id="PF07463">
    <property type="entry name" value="NUMOD4"/>
    <property type="match status" value="1"/>
</dbReference>
<dbReference type="Gene3D" id="3.90.75.20">
    <property type="match status" value="1"/>
</dbReference>
<dbReference type="AlphaFoldDB" id="A0A0P9LKR2"/>
<feature type="domain" description="HNH nuclease" evidence="2">
    <location>
        <begin position="75"/>
        <end position="116"/>
    </location>
</feature>
<organism evidence="3 5">
    <name type="scientific">Pseudomonas cannabina</name>
    <dbReference type="NCBI Taxonomy" id="86840"/>
    <lineage>
        <taxon>Bacteria</taxon>
        <taxon>Pseudomonadati</taxon>
        <taxon>Pseudomonadota</taxon>
        <taxon>Gammaproteobacteria</taxon>
        <taxon>Pseudomonadales</taxon>
        <taxon>Pseudomonadaceae</taxon>
        <taxon>Pseudomonas</taxon>
    </lineage>
</organism>
<proteinExistence type="predicted"/>
<dbReference type="Proteomes" id="UP000281372">
    <property type="component" value="Unassembled WGS sequence"/>
</dbReference>
<evidence type="ECO:0000313" key="6">
    <source>
        <dbReference type="Proteomes" id="UP000281372"/>
    </source>
</evidence>
<dbReference type="Proteomes" id="UP000050564">
    <property type="component" value="Unassembled WGS sequence"/>
</dbReference>
<dbReference type="PATRIC" id="fig|86840.3.peg.649"/>
<sequence>MPDSTAIAEQWRAVPDYEGIYEVSSLGRVRSLPRVVEFGSSTRQCGGIVLRQGTKPAGYKFVMLYRAAEQKCSNVHRLVAGAFVKGYFDGAQVNHIDGDKSNNAAGNLEWCTGSENCLHSYSTGLRPRGAIKHLARSGERNSQSKLSDLQTEELRAMLSSGVSGVEVARSFGISASLVSDIKNGRRRAVKVA</sequence>
<gene>
    <name evidence="3" type="ORF">ALO81_00397</name>
    <name evidence="4" type="ORF">ALQ64_02393</name>
</gene>
<evidence type="ECO:0000259" key="1">
    <source>
        <dbReference type="Pfam" id="PF07463"/>
    </source>
</evidence>
<feature type="domain" description="NUMOD4" evidence="1">
    <location>
        <begin position="9"/>
        <end position="65"/>
    </location>
</feature>
<dbReference type="InterPro" id="IPR044925">
    <property type="entry name" value="His-Me_finger_sf"/>
</dbReference>
<evidence type="ECO:0000259" key="2">
    <source>
        <dbReference type="Pfam" id="PF13392"/>
    </source>
</evidence>
<reference evidence="4 6" key="2">
    <citation type="submission" date="2018-08" db="EMBL/GenBank/DDBJ databases">
        <title>Recombination of ecologically and evolutionarily significant loci maintains genetic cohesion in the Pseudomonas syringae species complex.</title>
        <authorList>
            <person name="Dillon M."/>
            <person name="Thakur S."/>
            <person name="Almeida R.N.D."/>
            <person name="Weir B.S."/>
            <person name="Guttman D.S."/>
        </authorList>
    </citation>
    <scope>NUCLEOTIDE SEQUENCE [LARGE SCALE GENOMIC DNA]</scope>
    <source>
        <strain evidence="4 6">ICMP 2821</strain>
    </source>
</reference>
<dbReference type="EMBL" id="LJPX01000150">
    <property type="protein sequence ID" value="KPW78577.1"/>
    <property type="molecule type" value="Genomic_DNA"/>
</dbReference>
<dbReference type="InterPro" id="IPR010902">
    <property type="entry name" value="NUMOD4"/>
</dbReference>
<protein>
    <submittedName>
        <fullName evidence="3">Putative endodeoxyribonuclease</fullName>
    </submittedName>
</protein>
<name>A0A0P9LKR2_PSECA</name>
<evidence type="ECO:0000313" key="5">
    <source>
        <dbReference type="Proteomes" id="UP000050564"/>
    </source>
</evidence>
<evidence type="ECO:0000313" key="4">
    <source>
        <dbReference type="EMBL" id="RMN20782.1"/>
    </source>
</evidence>
<dbReference type="SUPFAM" id="SSF54060">
    <property type="entry name" value="His-Me finger endonucleases"/>
    <property type="match status" value="1"/>
</dbReference>
<dbReference type="RefSeq" id="WP_054999294.1">
    <property type="nucleotide sequence ID" value="NZ_FNKU01000001.1"/>
</dbReference>
<accession>A0A0P9LKR2</accession>